<feature type="domain" description="EF-hand" evidence="4">
    <location>
        <begin position="1"/>
        <end position="24"/>
    </location>
</feature>
<evidence type="ECO:0000256" key="3">
    <source>
        <dbReference type="ARBA" id="ARBA00022837"/>
    </source>
</evidence>
<gene>
    <name evidence="5" type="primary">NCL1_30194</name>
    <name evidence="5" type="ORF">TNCT_102631</name>
</gene>
<proteinExistence type="predicted"/>
<evidence type="ECO:0000256" key="1">
    <source>
        <dbReference type="ARBA" id="ARBA00022723"/>
    </source>
</evidence>
<accession>A0A8X6KYZ6</accession>
<dbReference type="OrthoDB" id="444540at2759"/>
<dbReference type="Pfam" id="PF13499">
    <property type="entry name" value="EF-hand_7"/>
    <property type="match status" value="1"/>
</dbReference>
<dbReference type="PANTHER" id="PTHR34524:SF6">
    <property type="entry name" value="CALCYPHOSINE LIKE"/>
    <property type="match status" value="1"/>
</dbReference>
<feature type="domain" description="EF-hand" evidence="4">
    <location>
        <begin position="27"/>
        <end position="62"/>
    </location>
</feature>
<feature type="domain" description="EF-hand" evidence="4">
    <location>
        <begin position="63"/>
        <end position="98"/>
    </location>
</feature>
<dbReference type="Gene3D" id="1.10.238.10">
    <property type="entry name" value="EF-hand"/>
    <property type="match status" value="2"/>
</dbReference>
<comment type="caution">
    <text evidence="5">The sequence shown here is derived from an EMBL/GenBank/DDBJ whole genome shotgun (WGS) entry which is preliminary data.</text>
</comment>
<dbReference type="GO" id="GO:0005509">
    <property type="term" value="F:calcium ion binding"/>
    <property type="evidence" value="ECO:0007669"/>
    <property type="project" value="InterPro"/>
</dbReference>
<dbReference type="EMBL" id="BMAO01033164">
    <property type="protein sequence ID" value="GFQ87468.1"/>
    <property type="molecule type" value="Genomic_DNA"/>
</dbReference>
<keyword evidence="3" id="KW-0106">Calcium</keyword>
<dbReference type="Proteomes" id="UP000887116">
    <property type="component" value="Unassembled WGS sequence"/>
</dbReference>
<evidence type="ECO:0000256" key="2">
    <source>
        <dbReference type="ARBA" id="ARBA00022737"/>
    </source>
</evidence>
<dbReference type="SMART" id="SM00054">
    <property type="entry name" value="EFh"/>
    <property type="match status" value="2"/>
</dbReference>
<evidence type="ECO:0000313" key="5">
    <source>
        <dbReference type="EMBL" id="GFQ87468.1"/>
    </source>
</evidence>
<keyword evidence="2" id="KW-0677">Repeat</keyword>
<organism evidence="5 6">
    <name type="scientific">Trichonephila clavata</name>
    <name type="common">Joro spider</name>
    <name type="synonym">Nephila clavata</name>
    <dbReference type="NCBI Taxonomy" id="2740835"/>
    <lineage>
        <taxon>Eukaryota</taxon>
        <taxon>Metazoa</taxon>
        <taxon>Ecdysozoa</taxon>
        <taxon>Arthropoda</taxon>
        <taxon>Chelicerata</taxon>
        <taxon>Arachnida</taxon>
        <taxon>Araneae</taxon>
        <taxon>Araneomorphae</taxon>
        <taxon>Entelegynae</taxon>
        <taxon>Araneoidea</taxon>
        <taxon>Nephilidae</taxon>
        <taxon>Trichonephila</taxon>
    </lineage>
</organism>
<dbReference type="Pfam" id="PF13202">
    <property type="entry name" value="EF-hand_5"/>
    <property type="match status" value="1"/>
</dbReference>
<protein>
    <submittedName>
        <fullName evidence="5">Capsl</fullName>
    </submittedName>
</protein>
<dbReference type="InterPro" id="IPR002048">
    <property type="entry name" value="EF_hand_dom"/>
</dbReference>
<dbReference type="AlphaFoldDB" id="A0A8X6KYZ6"/>
<dbReference type="InterPro" id="IPR011992">
    <property type="entry name" value="EF-hand-dom_pair"/>
</dbReference>
<keyword evidence="6" id="KW-1185">Reference proteome</keyword>
<reference evidence="5" key="1">
    <citation type="submission" date="2020-07" db="EMBL/GenBank/DDBJ databases">
        <title>Multicomponent nature underlies the extraordinary mechanical properties of spider dragline silk.</title>
        <authorList>
            <person name="Kono N."/>
            <person name="Nakamura H."/>
            <person name="Mori M."/>
            <person name="Yoshida Y."/>
            <person name="Ohtoshi R."/>
            <person name="Malay A.D."/>
            <person name="Moran D.A.P."/>
            <person name="Tomita M."/>
            <person name="Numata K."/>
            <person name="Arakawa K."/>
        </authorList>
    </citation>
    <scope>NUCLEOTIDE SEQUENCE</scope>
</reference>
<dbReference type="CDD" id="cd00051">
    <property type="entry name" value="EFh"/>
    <property type="match status" value="2"/>
</dbReference>
<sequence length="176" mass="20120">MDDNENGVLSFEEFQKGLHDSGMDRSMDGFEIEELFQTFDKDNSGSISYEEFLRAVRPKMSASRLKIVEKAFNKLDRTGDGIVTYHDLKDVYNVRYHPFYQNGQLSEKELFLRFLANFEVAGNPDGINKLCSGSSNFGCNTKGCNNRNSSSLNRYEIEDVLLTQTLTWDESFAAEF</sequence>
<name>A0A8X6KYZ6_TRICU</name>
<dbReference type="InterPro" id="IPR051581">
    <property type="entry name" value="Ca-bind"/>
</dbReference>
<evidence type="ECO:0000259" key="4">
    <source>
        <dbReference type="PROSITE" id="PS50222"/>
    </source>
</evidence>
<keyword evidence="1" id="KW-0479">Metal-binding</keyword>
<dbReference type="InterPro" id="IPR018247">
    <property type="entry name" value="EF_Hand_1_Ca_BS"/>
</dbReference>
<dbReference type="PROSITE" id="PS50222">
    <property type="entry name" value="EF_HAND_2"/>
    <property type="match status" value="3"/>
</dbReference>
<dbReference type="PROSITE" id="PS00018">
    <property type="entry name" value="EF_HAND_1"/>
    <property type="match status" value="2"/>
</dbReference>
<evidence type="ECO:0000313" key="6">
    <source>
        <dbReference type="Proteomes" id="UP000887116"/>
    </source>
</evidence>
<dbReference type="SUPFAM" id="SSF47473">
    <property type="entry name" value="EF-hand"/>
    <property type="match status" value="1"/>
</dbReference>
<dbReference type="PANTHER" id="PTHR34524">
    <property type="entry name" value="CALCYPHOSIN"/>
    <property type="match status" value="1"/>
</dbReference>